<gene>
    <name evidence="2" type="ORF">KVH43_01045</name>
</gene>
<feature type="transmembrane region" description="Helical" evidence="1">
    <location>
        <begin position="259"/>
        <end position="285"/>
    </location>
</feature>
<evidence type="ECO:0000313" key="3">
    <source>
        <dbReference type="Proteomes" id="UP000886818"/>
    </source>
</evidence>
<feature type="transmembrane region" description="Helical" evidence="1">
    <location>
        <begin position="18"/>
        <end position="37"/>
    </location>
</feature>
<dbReference type="PANTHER" id="PTHR30472">
    <property type="entry name" value="FERRIC ENTEROBACTIN TRANSPORT SYSTEM PERMEASE PROTEIN"/>
    <property type="match status" value="1"/>
</dbReference>
<evidence type="ECO:0000256" key="1">
    <source>
        <dbReference type="SAM" id="Phobius"/>
    </source>
</evidence>
<dbReference type="CDD" id="cd06550">
    <property type="entry name" value="TM_ABC_iron-siderophores_like"/>
    <property type="match status" value="1"/>
</dbReference>
<dbReference type="PANTHER" id="PTHR30472:SF25">
    <property type="entry name" value="ABC TRANSPORTER PERMEASE PROTEIN MJ0876-RELATED"/>
    <property type="match status" value="1"/>
</dbReference>
<feature type="transmembrane region" description="Helical" evidence="1">
    <location>
        <begin position="170"/>
        <end position="188"/>
    </location>
</feature>
<organism evidence="2 3">
    <name type="scientific">Crassaminicella indica</name>
    <dbReference type="NCBI Taxonomy" id="2855394"/>
    <lineage>
        <taxon>Bacteria</taxon>
        <taxon>Bacillati</taxon>
        <taxon>Bacillota</taxon>
        <taxon>Clostridia</taxon>
        <taxon>Eubacteriales</taxon>
        <taxon>Clostridiaceae</taxon>
        <taxon>Crassaminicella</taxon>
    </lineage>
</organism>
<proteinExistence type="predicted"/>
<dbReference type="Proteomes" id="UP000886818">
    <property type="component" value="Chromosome"/>
</dbReference>
<feature type="transmembrane region" description="Helical" evidence="1">
    <location>
        <begin position="110"/>
        <end position="132"/>
    </location>
</feature>
<feature type="transmembrane region" description="Helical" evidence="1">
    <location>
        <begin position="138"/>
        <end position="158"/>
    </location>
</feature>
<name>A0ABX8RBG0_9CLOT</name>
<dbReference type="EMBL" id="CP078093">
    <property type="protein sequence ID" value="QXM06394.1"/>
    <property type="molecule type" value="Genomic_DNA"/>
</dbReference>
<keyword evidence="1" id="KW-1133">Transmembrane helix</keyword>
<reference evidence="2" key="1">
    <citation type="submission" date="2021-07" db="EMBL/GenBank/DDBJ databases">
        <title>Complete genome sequence of Crassaminicella sp. 143-21, isolated from a deep-sea hydrothermal vent.</title>
        <authorList>
            <person name="Li X."/>
        </authorList>
    </citation>
    <scope>NUCLEOTIDE SEQUENCE</scope>
    <source>
        <strain evidence="2">143-21</strain>
    </source>
</reference>
<keyword evidence="1" id="KW-0812">Transmembrane</keyword>
<dbReference type="RefSeq" id="WP_218283090.1">
    <property type="nucleotide sequence ID" value="NZ_CP078093.1"/>
</dbReference>
<feature type="transmembrane region" description="Helical" evidence="1">
    <location>
        <begin position="327"/>
        <end position="346"/>
    </location>
</feature>
<keyword evidence="3" id="KW-1185">Reference proteome</keyword>
<dbReference type="Pfam" id="PF01032">
    <property type="entry name" value="FecCD"/>
    <property type="match status" value="1"/>
</dbReference>
<feature type="transmembrane region" description="Helical" evidence="1">
    <location>
        <begin position="215"/>
        <end position="238"/>
    </location>
</feature>
<dbReference type="InterPro" id="IPR000522">
    <property type="entry name" value="ABC_transptr_permease_BtuC"/>
</dbReference>
<feature type="transmembrane region" description="Helical" evidence="1">
    <location>
        <begin position="81"/>
        <end position="98"/>
    </location>
</feature>
<keyword evidence="1" id="KW-0472">Membrane</keyword>
<sequence>MENNLALTIQQKRYKEKIIGICFLVLLIITFFSSVHLGRANIRAYDVVKIIFGKITGNESVYSYIKASYVAIVWNVRLPRIFTAMIVGSGLAVSGAVFQSLLMNPLADSYTMGVSSGAAFGAALALFINMFLMDNFQVPITACAFIGAFITLGIVISIAKVKGVLSSSNLIIAGIIVTSILSAGIKFLKNLAGENVAPIVNWLMGSLSARSWEHVLMSFPMIILCIIICIYFSEDLNLLCLGEKEAKLLGIDTQSVRRIFLICGSFITAVCVSVSGIISFIGLIVPHMLRFCIGSDNRTLIPLSALLGAELLLVADTGARVLMNIEIPVGVLTTLLGGPFFIYIFMTRNKSLH</sequence>
<accession>A0ABX8RBG0</accession>
<evidence type="ECO:0000313" key="2">
    <source>
        <dbReference type="EMBL" id="QXM06394.1"/>
    </source>
</evidence>
<protein>
    <submittedName>
        <fullName evidence="2">Iron ABC transporter permease</fullName>
    </submittedName>
</protein>